<dbReference type="EMBL" id="FO082273">
    <property type="protein sequence ID" value="CCO16938.1"/>
    <property type="molecule type" value="Genomic_DNA"/>
</dbReference>
<dbReference type="AlphaFoldDB" id="K8F5X7"/>
<evidence type="ECO:0000256" key="1">
    <source>
        <dbReference type="ARBA" id="ARBA00009915"/>
    </source>
</evidence>
<name>K8F5X7_9CHLO</name>
<gene>
    <name evidence="7" type="ORF">Bathy06g01770</name>
</gene>
<keyword evidence="5 6" id="KW-0482">Metalloprotease</keyword>
<dbReference type="InterPro" id="IPR019165">
    <property type="entry name" value="Peptidase_M76_ATP23"/>
</dbReference>
<dbReference type="GO" id="GO:0004222">
    <property type="term" value="F:metalloendopeptidase activity"/>
    <property type="evidence" value="ECO:0007669"/>
    <property type="project" value="InterPro"/>
</dbReference>
<dbReference type="GO" id="GO:0046872">
    <property type="term" value="F:metal ion binding"/>
    <property type="evidence" value="ECO:0007669"/>
    <property type="project" value="UniProtKB-KW"/>
</dbReference>
<dbReference type="RefSeq" id="XP_007512338.1">
    <property type="nucleotide sequence ID" value="XM_007512276.1"/>
</dbReference>
<dbReference type="OrthoDB" id="285308at2759"/>
<keyword evidence="8" id="KW-1185">Reference proteome</keyword>
<sequence length="253" mass="29180">MTPEKCQSELNDVLRNNPTITFLLDKIESSGCAIDRSKFFKIEKCSKQVCGGFVPEKGVSVCHNHIQTRTEMENLLAHELIHAYDDCTRRKMDWMDVRHHACSEVRAANLSGDCHWCVRCCWCCCCCYAFARTRSFWRIVFLLSTRLLLSFERRLIITISSSFLRVRVCVCVCVINNIIVIHRVNEFFRGNLQLKGQHKTCAKRRAELSVAMSPVCEKREKDGIESKEECARNAVEKVLDRCFGDTKPFDDIP</sequence>
<keyword evidence="3 6" id="KW-0479">Metal-binding</keyword>
<reference evidence="7 8" key="1">
    <citation type="submission" date="2011-10" db="EMBL/GenBank/DDBJ databases">
        <authorList>
            <person name="Genoscope - CEA"/>
        </authorList>
    </citation>
    <scope>NUCLEOTIDE SEQUENCE [LARGE SCALE GENOMIC DNA]</scope>
    <source>
        <strain evidence="7 8">RCC 1105</strain>
    </source>
</reference>
<protein>
    <recommendedName>
        <fullName evidence="6">Mitochondrial inner membrane protease ATP23</fullName>
        <ecNumber evidence="6">3.4.24.-</ecNumber>
    </recommendedName>
</protein>
<dbReference type="eggNOG" id="KOG3314">
    <property type="taxonomic scope" value="Eukaryota"/>
</dbReference>
<keyword evidence="2 6" id="KW-0645">Protease</keyword>
<evidence type="ECO:0000256" key="4">
    <source>
        <dbReference type="ARBA" id="ARBA00022801"/>
    </source>
</evidence>
<dbReference type="Proteomes" id="UP000198341">
    <property type="component" value="Chromosome 6"/>
</dbReference>
<evidence type="ECO:0000256" key="5">
    <source>
        <dbReference type="ARBA" id="ARBA00023049"/>
    </source>
</evidence>
<dbReference type="Pfam" id="PF09768">
    <property type="entry name" value="Peptidase_M76"/>
    <property type="match status" value="2"/>
</dbReference>
<organism evidence="7 8">
    <name type="scientific">Bathycoccus prasinos</name>
    <dbReference type="NCBI Taxonomy" id="41875"/>
    <lineage>
        <taxon>Eukaryota</taxon>
        <taxon>Viridiplantae</taxon>
        <taxon>Chlorophyta</taxon>
        <taxon>Mamiellophyceae</taxon>
        <taxon>Mamiellales</taxon>
        <taxon>Bathycoccaceae</taxon>
        <taxon>Bathycoccus</taxon>
    </lineage>
</organism>
<evidence type="ECO:0000256" key="6">
    <source>
        <dbReference type="RuleBase" id="RU364057"/>
    </source>
</evidence>
<accession>K8F5X7</accession>
<evidence type="ECO:0000313" key="8">
    <source>
        <dbReference type="Proteomes" id="UP000198341"/>
    </source>
</evidence>
<dbReference type="GO" id="GO:0034982">
    <property type="term" value="P:mitochondrial protein processing"/>
    <property type="evidence" value="ECO:0007669"/>
    <property type="project" value="TreeGrafter"/>
</dbReference>
<keyword evidence="4 6" id="KW-0378">Hydrolase</keyword>
<dbReference type="EC" id="3.4.24.-" evidence="6"/>
<dbReference type="GO" id="GO:0005739">
    <property type="term" value="C:mitochondrion"/>
    <property type="evidence" value="ECO:0007669"/>
    <property type="project" value="GOC"/>
</dbReference>
<evidence type="ECO:0000256" key="3">
    <source>
        <dbReference type="ARBA" id="ARBA00022723"/>
    </source>
</evidence>
<proteinExistence type="inferred from homology"/>
<evidence type="ECO:0000256" key="2">
    <source>
        <dbReference type="ARBA" id="ARBA00022670"/>
    </source>
</evidence>
<dbReference type="PANTHER" id="PTHR21711:SF0">
    <property type="entry name" value="MITOCHONDRIAL INNER MEMBRANE PROTEASE ATP23 HOMOLOG"/>
    <property type="match status" value="1"/>
</dbReference>
<dbReference type="GO" id="GO:0033615">
    <property type="term" value="P:mitochondrial proton-transporting ATP synthase complex assembly"/>
    <property type="evidence" value="ECO:0007669"/>
    <property type="project" value="TreeGrafter"/>
</dbReference>
<evidence type="ECO:0000313" key="7">
    <source>
        <dbReference type="EMBL" id="CCO16938.1"/>
    </source>
</evidence>
<dbReference type="KEGG" id="bpg:Bathy06g01770"/>
<comment type="similarity">
    <text evidence="1 6">Belongs to the peptidase M76 family.</text>
</comment>
<dbReference type="GeneID" id="19015157"/>
<dbReference type="PANTHER" id="PTHR21711">
    <property type="entry name" value="MITOCHONDRIAL INNER MEMBRANE PROTEASE"/>
    <property type="match status" value="1"/>
</dbReference>
<dbReference type="STRING" id="41875.K8F5X7"/>